<dbReference type="Proteomes" id="UP000823821">
    <property type="component" value="Unassembled WGS sequence"/>
</dbReference>
<name>A0A9D2HNW3_9BACT</name>
<reference evidence="1" key="1">
    <citation type="journal article" date="2021" name="PeerJ">
        <title>Extensive microbial diversity within the chicken gut microbiome revealed by metagenomics and culture.</title>
        <authorList>
            <person name="Gilroy R."/>
            <person name="Ravi A."/>
            <person name="Getino M."/>
            <person name="Pursley I."/>
            <person name="Horton D.L."/>
            <person name="Alikhan N.F."/>
            <person name="Baker D."/>
            <person name="Gharbi K."/>
            <person name="Hall N."/>
            <person name="Watson M."/>
            <person name="Adriaenssens E.M."/>
            <person name="Foster-Nyarko E."/>
            <person name="Jarju S."/>
            <person name="Secka A."/>
            <person name="Antonio M."/>
            <person name="Oren A."/>
            <person name="Chaudhuri R.R."/>
            <person name="La Ragione R."/>
            <person name="Hildebrand F."/>
            <person name="Pallen M.J."/>
        </authorList>
    </citation>
    <scope>NUCLEOTIDE SEQUENCE</scope>
    <source>
        <strain evidence="1">5032</strain>
    </source>
</reference>
<dbReference type="AlphaFoldDB" id="A0A9D2HNW3"/>
<proteinExistence type="predicted"/>
<evidence type="ECO:0000313" key="1">
    <source>
        <dbReference type="EMBL" id="HJA79667.1"/>
    </source>
</evidence>
<sequence length="605" mass="65910">MKRAVIFLLVLLLVVGGLCYGLDATTRTMLADTMRQMQDDKRISLASWEYDSLSRCLLLHDVRIETSSADGRTISATAREVRVGLSLRAILHGIPALDFLLSPQGYLTLLDDWQLTEFALRQTLPTGGEDDFAAPLVTGEALAVTTEQFKKLRAGDTESSLTLSQYAFRALRLEKPTLSQRQPHQSRPHKLEAEALELEKGDIRQDRIGGILLQGFSSTAGADALRLKEMRLTDLRPATLLKAVSAASFEAIWDAISKDVPCTTLRISGSELFVPDENGQPFSICGFDSLELTRGEDGHILKQAAINQVRLALPPTPSTPQVSLSFARSEVNDLDLVGATPLLREGLLAWPASLDAGNPAARESKLVDMAFARPLFSRYLARDIRLSLDNLSASAEQIGMTWTMQGDTQRTDNTITNLVIPTAAVNALLPTLTFPGLRELRFTFTDQQSLTDGISTVSGKTILDGLCELTYSCEGKARNLLTPPPVFRHLDLRLTDKGLMAIVALNIDKDPAVARMTLESLIQIVASGLPQGQTHLPALTAFIDRPGELNLRITGDDWIAQPDKAPHVLDQIISRLQLTATPGNAPLADAVKAQLEKAQAEKAGQ</sequence>
<gene>
    <name evidence="1" type="ORF">H9784_08920</name>
</gene>
<accession>A0A9D2HNW3</accession>
<evidence type="ECO:0000313" key="2">
    <source>
        <dbReference type="Proteomes" id="UP000823821"/>
    </source>
</evidence>
<comment type="caution">
    <text evidence="1">The sequence shown here is derived from an EMBL/GenBank/DDBJ whole genome shotgun (WGS) entry which is preliminary data.</text>
</comment>
<reference evidence="1" key="2">
    <citation type="submission" date="2021-04" db="EMBL/GenBank/DDBJ databases">
        <authorList>
            <person name="Gilroy R."/>
        </authorList>
    </citation>
    <scope>NUCLEOTIDE SEQUENCE</scope>
    <source>
        <strain evidence="1">5032</strain>
    </source>
</reference>
<dbReference type="EMBL" id="DWZD01000047">
    <property type="protein sequence ID" value="HJA79667.1"/>
    <property type="molecule type" value="Genomic_DNA"/>
</dbReference>
<protein>
    <submittedName>
        <fullName evidence="1">Uncharacterized protein</fullName>
    </submittedName>
</protein>
<organism evidence="1 2">
    <name type="scientific">Candidatus Desulfovibrio intestinavium</name>
    <dbReference type="NCBI Taxonomy" id="2838534"/>
    <lineage>
        <taxon>Bacteria</taxon>
        <taxon>Pseudomonadati</taxon>
        <taxon>Thermodesulfobacteriota</taxon>
        <taxon>Desulfovibrionia</taxon>
        <taxon>Desulfovibrionales</taxon>
        <taxon>Desulfovibrionaceae</taxon>
        <taxon>Desulfovibrio</taxon>
    </lineage>
</organism>